<accession>A0A323TQ96</accession>
<reference evidence="1 2" key="1">
    <citation type="submission" date="2017-10" db="EMBL/GenBank/DDBJ databases">
        <title>Bacillus sp. nov., a halophilic bacterium isolated from a Keqin Lake.</title>
        <authorList>
            <person name="Wang H."/>
        </authorList>
    </citation>
    <scope>NUCLEOTIDE SEQUENCE [LARGE SCALE GENOMIC DNA]</scope>
    <source>
        <strain evidence="1 2">KQ-12</strain>
    </source>
</reference>
<gene>
    <name evidence="1" type="ORF">CR194_03895</name>
</gene>
<dbReference type="OrthoDB" id="9864218at2"/>
<dbReference type="AlphaFoldDB" id="A0A323TQ96"/>
<proteinExistence type="predicted"/>
<dbReference type="Proteomes" id="UP000248214">
    <property type="component" value="Unassembled WGS sequence"/>
</dbReference>
<evidence type="ECO:0000313" key="2">
    <source>
        <dbReference type="Proteomes" id="UP000248214"/>
    </source>
</evidence>
<dbReference type="RefSeq" id="WP_110608317.1">
    <property type="nucleotide sequence ID" value="NZ_PDOD01000001.1"/>
</dbReference>
<evidence type="ECO:0000313" key="1">
    <source>
        <dbReference type="EMBL" id="PYZ94683.1"/>
    </source>
</evidence>
<sequence>MIQNVGVIFIESDKRWTTIEEVRKTIESTYDQCQVRTKIELKAWSHHAENSHQQGDYPIPFQDYIKDKSDEEYLRQVELGLLDCKDLGGREKVSAYLKKRIKMKHL</sequence>
<organism evidence="1 2">
    <name type="scientific">Salipaludibacillus keqinensis</name>
    <dbReference type="NCBI Taxonomy" id="2045207"/>
    <lineage>
        <taxon>Bacteria</taxon>
        <taxon>Bacillati</taxon>
        <taxon>Bacillota</taxon>
        <taxon>Bacilli</taxon>
        <taxon>Bacillales</taxon>
        <taxon>Bacillaceae</taxon>
    </lineage>
</organism>
<keyword evidence="2" id="KW-1185">Reference proteome</keyword>
<dbReference type="EMBL" id="PDOD01000001">
    <property type="protein sequence ID" value="PYZ94683.1"/>
    <property type="molecule type" value="Genomic_DNA"/>
</dbReference>
<name>A0A323TQ96_9BACI</name>
<protein>
    <submittedName>
        <fullName evidence="1">Uncharacterized protein</fullName>
    </submittedName>
</protein>
<comment type="caution">
    <text evidence="1">The sequence shown here is derived from an EMBL/GenBank/DDBJ whole genome shotgun (WGS) entry which is preliminary data.</text>
</comment>